<evidence type="ECO:0000256" key="1">
    <source>
        <dbReference type="ARBA" id="ARBA00004141"/>
    </source>
</evidence>
<keyword evidence="4 6" id="KW-1133">Transmembrane helix</keyword>
<reference evidence="7 8" key="1">
    <citation type="submission" date="2018-08" db="EMBL/GenBank/DDBJ databases">
        <title>The multiple taxonomic identification of Sphingomonas gilva.</title>
        <authorList>
            <person name="Zhu D."/>
            <person name="Zheng S."/>
        </authorList>
    </citation>
    <scope>NUCLEOTIDE SEQUENCE [LARGE SCALE GENOMIC DNA]</scope>
    <source>
        <strain evidence="7 8">ZDH117</strain>
    </source>
</reference>
<comment type="similarity">
    <text evidence="2">Belongs to the TMEM86 family.</text>
</comment>
<dbReference type="PANTHER" id="PTHR31885:SF6">
    <property type="entry name" value="GH04784P"/>
    <property type="match status" value="1"/>
</dbReference>
<proteinExistence type="inferred from homology"/>
<feature type="transmembrane region" description="Helical" evidence="6">
    <location>
        <begin position="182"/>
        <end position="202"/>
    </location>
</feature>
<evidence type="ECO:0000313" key="7">
    <source>
        <dbReference type="EMBL" id="RHW17074.1"/>
    </source>
</evidence>
<evidence type="ECO:0000313" key="8">
    <source>
        <dbReference type="Proteomes" id="UP000266693"/>
    </source>
</evidence>
<evidence type="ECO:0000256" key="4">
    <source>
        <dbReference type="ARBA" id="ARBA00022989"/>
    </source>
</evidence>
<keyword evidence="5 6" id="KW-0472">Membrane</keyword>
<dbReference type="RefSeq" id="WP_118864654.1">
    <property type="nucleotide sequence ID" value="NZ_QWLV01000006.1"/>
</dbReference>
<name>A0A396RL62_9SPHN</name>
<keyword evidence="8" id="KW-1185">Reference proteome</keyword>
<organism evidence="7 8">
    <name type="scientific">Sphingomonas gilva</name>
    <dbReference type="NCBI Taxonomy" id="2305907"/>
    <lineage>
        <taxon>Bacteria</taxon>
        <taxon>Pseudomonadati</taxon>
        <taxon>Pseudomonadota</taxon>
        <taxon>Alphaproteobacteria</taxon>
        <taxon>Sphingomonadales</taxon>
        <taxon>Sphingomonadaceae</taxon>
        <taxon>Sphingomonas</taxon>
    </lineage>
</organism>
<comment type="caution">
    <text evidence="7">The sequence shown here is derived from an EMBL/GenBank/DDBJ whole genome shotgun (WGS) entry which is preliminary data.</text>
</comment>
<accession>A0A396RL62</accession>
<evidence type="ECO:0000256" key="5">
    <source>
        <dbReference type="ARBA" id="ARBA00023136"/>
    </source>
</evidence>
<comment type="subcellular location">
    <subcellularLocation>
        <location evidence="1">Membrane</location>
        <topology evidence="1">Multi-pass membrane protein</topology>
    </subcellularLocation>
</comment>
<dbReference type="InterPro" id="IPR012506">
    <property type="entry name" value="TMEM86B-like"/>
</dbReference>
<keyword evidence="3 6" id="KW-0812">Transmembrane</keyword>
<sequence length="205" mass="21438">MRWIWWAAIVAGVSYFFADDLGVHGAALIAWKGAGVGLLAAWAATQAESGDGRLLALVLALHALGDVLLETHGLTVGAVAFLAGHIVAVALYLRNRRPNPSSTQIALATALLIGTPLISWLLTRDPLVTLYATGLGAMAAAAWASRFPRYRLGLGAVLFVISDLLIFARMGPLAGSAIPDLLVWPTYFGGQALIATAGVRTLRAG</sequence>
<protein>
    <submittedName>
        <fullName evidence="7">Lysoplasmalogenase</fullName>
    </submittedName>
</protein>
<feature type="transmembrane region" description="Helical" evidence="6">
    <location>
        <begin position="128"/>
        <end position="145"/>
    </location>
</feature>
<dbReference type="OrthoDB" id="7390032at2"/>
<evidence type="ECO:0000256" key="3">
    <source>
        <dbReference type="ARBA" id="ARBA00022692"/>
    </source>
</evidence>
<feature type="transmembrane region" description="Helical" evidence="6">
    <location>
        <begin position="28"/>
        <end position="45"/>
    </location>
</feature>
<feature type="transmembrane region" description="Helical" evidence="6">
    <location>
        <begin position="75"/>
        <end position="93"/>
    </location>
</feature>
<gene>
    <name evidence="7" type="ORF">D1610_13230</name>
</gene>
<dbReference type="GO" id="GO:0016787">
    <property type="term" value="F:hydrolase activity"/>
    <property type="evidence" value="ECO:0007669"/>
    <property type="project" value="TreeGrafter"/>
</dbReference>
<dbReference type="Pfam" id="PF07947">
    <property type="entry name" value="YhhN"/>
    <property type="match status" value="1"/>
</dbReference>
<evidence type="ECO:0000256" key="6">
    <source>
        <dbReference type="SAM" id="Phobius"/>
    </source>
</evidence>
<feature type="transmembrane region" description="Helical" evidence="6">
    <location>
        <begin position="105"/>
        <end position="122"/>
    </location>
</feature>
<dbReference type="AlphaFoldDB" id="A0A396RL62"/>
<evidence type="ECO:0000256" key="2">
    <source>
        <dbReference type="ARBA" id="ARBA00007375"/>
    </source>
</evidence>
<dbReference type="PANTHER" id="PTHR31885">
    <property type="entry name" value="GH04784P"/>
    <property type="match status" value="1"/>
</dbReference>
<dbReference type="GO" id="GO:0016020">
    <property type="term" value="C:membrane"/>
    <property type="evidence" value="ECO:0007669"/>
    <property type="project" value="UniProtKB-SubCell"/>
</dbReference>
<dbReference type="Proteomes" id="UP000266693">
    <property type="component" value="Unassembled WGS sequence"/>
</dbReference>
<dbReference type="EMBL" id="QWLV01000006">
    <property type="protein sequence ID" value="RHW17074.1"/>
    <property type="molecule type" value="Genomic_DNA"/>
</dbReference>
<feature type="transmembrane region" description="Helical" evidence="6">
    <location>
        <begin position="152"/>
        <end position="170"/>
    </location>
</feature>